<name>A0A1E3GRM8_9GAMM</name>
<proteinExistence type="predicted"/>
<protein>
    <submittedName>
        <fullName evidence="1">Uncharacterized protein</fullName>
    </submittedName>
</protein>
<reference evidence="1 2" key="1">
    <citation type="submission" date="2016-07" db="EMBL/GenBank/DDBJ databases">
        <title>Draft Genome Sequence of Methylophaga muralis Bur 1.</title>
        <authorList>
            <person name="Vasilenko O.V."/>
            <person name="Doronina N.V."/>
            <person name="Shmareva M.N."/>
            <person name="Tarlachkov S.V."/>
            <person name="Mustakhimov I."/>
            <person name="Trotsenko Y.A."/>
        </authorList>
    </citation>
    <scope>NUCLEOTIDE SEQUENCE [LARGE SCALE GENOMIC DNA]</scope>
    <source>
        <strain evidence="1 2">Bur 1</strain>
    </source>
</reference>
<accession>A0A1E3GRM8</accession>
<evidence type="ECO:0000313" key="1">
    <source>
        <dbReference type="EMBL" id="ODN66595.1"/>
    </source>
</evidence>
<dbReference type="AlphaFoldDB" id="A0A1E3GRM8"/>
<dbReference type="EMBL" id="MCRI01000016">
    <property type="protein sequence ID" value="ODN66595.1"/>
    <property type="molecule type" value="Genomic_DNA"/>
</dbReference>
<evidence type="ECO:0000313" key="2">
    <source>
        <dbReference type="Proteomes" id="UP000094379"/>
    </source>
</evidence>
<sequence length="39" mass="4478">MKDQQTLTIKTSGLTKQYGQALSLMGWIFRSKRVNVMDC</sequence>
<comment type="caution">
    <text evidence="1">The sequence shown here is derived from an EMBL/GenBank/DDBJ whole genome shotgun (WGS) entry which is preliminary data.</text>
</comment>
<gene>
    <name evidence="1" type="ORF">A9E74_01658</name>
</gene>
<organism evidence="1 2">
    <name type="scientific">Methylophaga muralis</name>
    <dbReference type="NCBI Taxonomy" id="291169"/>
    <lineage>
        <taxon>Bacteria</taxon>
        <taxon>Pseudomonadati</taxon>
        <taxon>Pseudomonadota</taxon>
        <taxon>Gammaproteobacteria</taxon>
        <taxon>Thiotrichales</taxon>
        <taxon>Piscirickettsiaceae</taxon>
        <taxon>Methylophaga</taxon>
    </lineage>
</organism>
<keyword evidence="2" id="KW-1185">Reference proteome</keyword>
<dbReference type="Proteomes" id="UP000094379">
    <property type="component" value="Unassembled WGS sequence"/>
</dbReference>
<dbReference type="STRING" id="291169.A9E74_01658"/>